<dbReference type="GO" id="GO:0008652">
    <property type="term" value="P:amino acid biosynthetic process"/>
    <property type="evidence" value="ECO:0007669"/>
    <property type="project" value="UniProtKB-KW"/>
</dbReference>
<feature type="binding site" evidence="3">
    <location>
        <position position="109"/>
    </location>
    <ligand>
        <name>phosphoenolpyruvate</name>
        <dbReference type="ChEBI" id="CHEBI:58702"/>
    </ligand>
</feature>
<comment type="catalytic activity">
    <reaction evidence="4">
        <text>D-erythrose 4-phosphate + phosphoenolpyruvate + H2O = 7-phospho-2-dehydro-3-deoxy-D-arabino-heptonate + phosphate</text>
        <dbReference type="Rhea" id="RHEA:14717"/>
        <dbReference type="ChEBI" id="CHEBI:15377"/>
        <dbReference type="ChEBI" id="CHEBI:16897"/>
        <dbReference type="ChEBI" id="CHEBI:43474"/>
        <dbReference type="ChEBI" id="CHEBI:58394"/>
        <dbReference type="ChEBI" id="CHEBI:58702"/>
        <dbReference type="EC" id="2.5.1.54"/>
    </reaction>
</comment>
<evidence type="ECO:0000256" key="1">
    <source>
        <dbReference type="ARBA" id="ARBA00008911"/>
    </source>
</evidence>
<feature type="binding site" evidence="3">
    <location>
        <begin position="221"/>
        <end position="222"/>
    </location>
    <ligand>
        <name>phosphoenolpyruvate</name>
        <dbReference type="ChEBI" id="CHEBI:58702"/>
    </ligand>
</feature>
<feature type="binding site" evidence="3">
    <location>
        <position position="384"/>
    </location>
    <ligand>
        <name>Mn(2+)</name>
        <dbReference type="ChEBI" id="CHEBI:29035"/>
    </ligand>
</feature>
<dbReference type="UniPathway" id="UPA00053">
    <property type="reaction ID" value="UER00084"/>
</dbReference>
<feature type="binding site" evidence="3">
    <location>
        <position position="275"/>
    </location>
    <ligand>
        <name>phosphoenolpyruvate</name>
        <dbReference type="ChEBI" id="CHEBI:58702"/>
    </ligand>
</feature>
<comment type="cofactor">
    <cofactor evidence="3">
        <name>Mn(2+)</name>
        <dbReference type="ChEBI" id="CHEBI:29035"/>
    </cofactor>
    <cofactor evidence="3">
        <name>Co(2+)</name>
        <dbReference type="ChEBI" id="CHEBI:48828"/>
    </cofactor>
    <cofactor evidence="3">
        <name>Cd(2+)</name>
        <dbReference type="ChEBI" id="CHEBI:48775"/>
    </cofactor>
    <text evidence="3">Binds 1 divalent cation per subunit. The enzyme is active with manganese, cobalt or cadmium ions.</text>
</comment>
<feature type="region of interest" description="Disordered" evidence="5">
    <location>
        <begin position="1"/>
        <end position="25"/>
    </location>
</feature>
<evidence type="ECO:0000313" key="6">
    <source>
        <dbReference type="EMBL" id="ALE27510.1"/>
    </source>
</evidence>
<keyword evidence="3" id="KW-0464">Manganese</keyword>
<feature type="binding site" evidence="3">
    <location>
        <position position="307"/>
    </location>
    <ligand>
        <name>Mn(2+)</name>
        <dbReference type="ChEBI" id="CHEBI:29035"/>
    </ligand>
</feature>
<dbReference type="AlphaFoldDB" id="A0A0M3TGF5"/>
<sequence length="411" mass="43947">MSVPQSPVPPAAVRPAEQQPQWPDPDEVTRVRERLAGLPPLVGPHDSDRLAALLGEVARGRAFLLQGGDCAEMIERATPAAVHGTVETLSRLAGTLERAFGMPVVTVGRLAGQYAKPRSSPLETVQGRTLPAYRGDAVNGAAFTAEERTPDPRRMLRAYEAAATTLRLVADRPEPVPRPVAREVFVSHEALLMDYELPLTREDSRTGRAYAGSGHLLWAGERTRDPEGAHIAFLSRIANPVAVKIGPGARPDDLLRLARTLNPGAVPGRLTFIVRTGAGTVRRVLPELVGAVADAGVPVAWVCDPMHGNTVRVNGRKTRYFDDVYEEIAGFFEVHRALGTHPGGVHLEMTGADVTECLGGGSGAVWSAGLRPADLASRYESACDPRLNRTQTLELGRLIAGLRTPSLVAAG</sequence>
<dbReference type="GO" id="GO:0009423">
    <property type="term" value="P:chorismate biosynthetic process"/>
    <property type="evidence" value="ECO:0007669"/>
    <property type="project" value="UniProtKB-UniPathway"/>
</dbReference>
<evidence type="ECO:0000256" key="5">
    <source>
        <dbReference type="SAM" id="MobiDB-lite"/>
    </source>
</evidence>
<dbReference type="GO" id="GO:0003849">
    <property type="term" value="F:3-deoxy-7-phosphoheptulonate synthase activity"/>
    <property type="evidence" value="ECO:0007669"/>
    <property type="project" value="UniProtKB-EC"/>
</dbReference>
<dbReference type="PANTHER" id="PTHR21337:SF0">
    <property type="entry name" value="PHOSPHO-2-DEHYDRO-3-DEOXYHEPTONATE ALDOLASE"/>
    <property type="match status" value="1"/>
</dbReference>
<keyword evidence="3" id="KW-0170">Cobalt</keyword>
<keyword evidence="4" id="KW-0028">Amino-acid biosynthesis</keyword>
<dbReference type="EC" id="2.5.1.54" evidence="4"/>
<dbReference type="EMBL" id="KR476659">
    <property type="protein sequence ID" value="ALE27510.1"/>
    <property type="molecule type" value="Genomic_DNA"/>
</dbReference>
<evidence type="ECO:0000256" key="4">
    <source>
        <dbReference type="RuleBase" id="RU363071"/>
    </source>
</evidence>
<feature type="binding site" evidence="3">
    <location>
        <position position="348"/>
    </location>
    <ligand>
        <name>Mn(2+)</name>
        <dbReference type="ChEBI" id="CHEBI:29035"/>
    </ligand>
</feature>
<dbReference type="SUPFAM" id="SSF51569">
    <property type="entry name" value="Aldolase"/>
    <property type="match status" value="1"/>
</dbReference>
<dbReference type="PANTHER" id="PTHR21337">
    <property type="entry name" value="PHOSPHO-2-DEHYDRO-3-DEOXYHEPTONATE ALDOLASE 1, 2"/>
    <property type="match status" value="1"/>
</dbReference>
<dbReference type="InterPro" id="IPR002480">
    <property type="entry name" value="DAHP_synth_2"/>
</dbReference>
<gene>
    <name evidence="6" type="primary">bomR</name>
</gene>
<reference evidence="6" key="1">
    <citation type="journal article" date="2015" name="Chem. Biol.">
        <title>Characterization of the Biosynthetic Gene Cluster for Benzoxazole Antibiotics A33853 Reveals Unusual Assembly Logic.</title>
        <authorList>
            <person name="Lv M."/>
            <person name="Zhao J."/>
            <person name="Deng Z."/>
            <person name="Yu Y."/>
        </authorList>
    </citation>
    <scope>NUCLEOTIDE SEQUENCE</scope>
    <source>
        <strain evidence="6">NRRL 12068</strain>
    </source>
</reference>
<protein>
    <recommendedName>
        <fullName evidence="4">Phospho-2-dehydro-3-deoxyheptonate aldolase</fullName>
        <ecNumber evidence="4">2.5.1.54</ecNumber>
    </recommendedName>
</protein>
<evidence type="ECO:0000256" key="3">
    <source>
        <dbReference type="PIRSR" id="PIRSR602480-1"/>
    </source>
</evidence>
<feature type="binding site" evidence="3">
    <location>
        <position position="244"/>
    </location>
    <ligand>
        <name>phosphoenolpyruvate</name>
        <dbReference type="ChEBI" id="CHEBI:58702"/>
    </ligand>
</feature>
<comment type="pathway">
    <text evidence="4">Metabolic intermediate biosynthesis; chorismate biosynthesis; chorismate from D-erythrose 4-phosphate and phosphoenolpyruvate: step 1/7.</text>
</comment>
<keyword evidence="3" id="KW-0104">Cadmium</keyword>
<comment type="similarity">
    <text evidence="1 4">Belongs to the class-II DAHP synthase family.</text>
</comment>
<keyword evidence="4" id="KW-0057">Aromatic amino acid biosynthesis</keyword>
<feature type="binding site" evidence="3">
    <location>
        <position position="70"/>
    </location>
    <ligand>
        <name>Mn(2+)</name>
        <dbReference type="ChEBI" id="CHEBI:29035"/>
    </ligand>
</feature>
<name>A0A0M3TGF5_9ACTN</name>
<keyword evidence="2 4" id="KW-0808">Transferase</keyword>
<evidence type="ECO:0000256" key="2">
    <source>
        <dbReference type="ARBA" id="ARBA00022679"/>
    </source>
</evidence>
<dbReference type="Pfam" id="PF01474">
    <property type="entry name" value="DAHP_synth_2"/>
    <property type="match status" value="2"/>
</dbReference>
<dbReference type="GO" id="GO:0009073">
    <property type="term" value="P:aromatic amino acid family biosynthetic process"/>
    <property type="evidence" value="ECO:0007669"/>
    <property type="project" value="UniProtKB-KW"/>
</dbReference>
<proteinExistence type="inferred from homology"/>
<dbReference type="InterPro" id="IPR013785">
    <property type="entry name" value="Aldolase_TIM"/>
</dbReference>
<feature type="compositionally biased region" description="Pro residues" evidence="5">
    <location>
        <begin position="1"/>
        <end position="12"/>
    </location>
</feature>
<accession>A0A0M3TGF5</accession>
<dbReference type="Gene3D" id="3.20.20.70">
    <property type="entry name" value="Aldolase class I"/>
    <property type="match status" value="1"/>
</dbReference>
<organism evidence="6">
    <name type="scientific">Streptomyces sp. NRRL 12068</name>
    <dbReference type="NCBI Taxonomy" id="1715678"/>
    <lineage>
        <taxon>Bacteria</taxon>
        <taxon>Bacillati</taxon>
        <taxon>Actinomycetota</taxon>
        <taxon>Actinomycetes</taxon>
        <taxon>Kitasatosporales</taxon>
        <taxon>Streptomycetaceae</taxon>
        <taxon>Streptomyces</taxon>
    </lineage>
</organism>